<dbReference type="InterPro" id="IPR050447">
    <property type="entry name" value="Erg6_SMT_methyltransf"/>
</dbReference>
<dbReference type="InterPro" id="IPR013216">
    <property type="entry name" value="Methyltransf_11"/>
</dbReference>
<protein>
    <recommendedName>
        <fullName evidence="2">Methyltransferase type 11 domain-containing protein</fullName>
    </recommendedName>
</protein>
<dbReference type="PANTHER" id="PTHR44068:SF11">
    <property type="entry name" value="GERANYL DIPHOSPHATE 2-C-METHYLTRANSFERASE"/>
    <property type="match status" value="1"/>
</dbReference>
<dbReference type="PANTHER" id="PTHR44068">
    <property type="entry name" value="ZGC:194242"/>
    <property type="match status" value="1"/>
</dbReference>
<evidence type="ECO:0000313" key="3">
    <source>
        <dbReference type="EMBL" id="CAD6531888.1"/>
    </source>
</evidence>
<accession>A0ABN7HU32</accession>
<dbReference type="Pfam" id="PF08241">
    <property type="entry name" value="Methyltransf_11"/>
    <property type="match status" value="1"/>
</dbReference>
<evidence type="ECO:0000313" key="4">
    <source>
        <dbReference type="Proteomes" id="UP000598032"/>
    </source>
</evidence>
<feature type="domain" description="Methyltransferase type 11" evidence="2">
    <location>
        <begin position="28"/>
        <end position="113"/>
    </location>
</feature>
<gene>
    <name evidence="3" type="ORF">LMG28140_02555</name>
</gene>
<proteinExistence type="predicted"/>
<name>A0ABN7HU32_9BURK</name>
<sequence length="233" mass="26279">MCDFPLGALDQRVVDRLLQLKPFPESLLEMGCGEGRKLLTLKHAHNMTVCGVDTHEPSLSSLTSAGVEAMACDMRRLPFDDGAFDWVLIANSLHHVPRPGDALREGARVTRHGLVICEPWWDLSISSQRTTHALCDWSNSVVQSFGYFHRTGLSAGEILQLVNFNATSAEIHYELEIERWDVHQWLADFSPWLARLSRDHYLRWRLNELLRTLPTATATRPGQVVVVVKKATA</sequence>
<dbReference type="Gene3D" id="3.40.50.150">
    <property type="entry name" value="Vaccinia Virus protein VP39"/>
    <property type="match status" value="1"/>
</dbReference>
<dbReference type="Proteomes" id="UP000598032">
    <property type="component" value="Unassembled WGS sequence"/>
</dbReference>
<reference evidence="3 4" key="1">
    <citation type="submission" date="2020-10" db="EMBL/GenBank/DDBJ databases">
        <authorList>
            <person name="Peeters C."/>
        </authorList>
    </citation>
    <scope>NUCLEOTIDE SEQUENCE [LARGE SCALE GENOMIC DNA]</scope>
    <source>
        <strain evidence="3 4">LMG 28140</strain>
    </source>
</reference>
<keyword evidence="4" id="KW-1185">Reference proteome</keyword>
<evidence type="ECO:0000259" key="2">
    <source>
        <dbReference type="Pfam" id="PF08241"/>
    </source>
</evidence>
<evidence type="ECO:0000256" key="1">
    <source>
        <dbReference type="ARBA" id="ARBA00022679"/>
    </source>
</evidence>
<dbReference type="SUPFAM" id="SSF53335">
    <property type="entry name" value="S-adenosyl-L-methionine-dependent methyltransferases"/>
    <property type="match status" value="1"/>
</dbReference>
<keyword evidence="1" id="KW-0808">Transferase</keyword>
<dbReference type="CDD" id="cd02440">
    <property type="entry name" value="AdoMet_MTases"/>
    <property type="match status" value="1"/>
</dbReference>
<dbReference type="EMBL" id="CAJHCP010000005">
    <property type="protein sequence ID" value="CAD6531888.1"/>
    <property type="molecule type" value="Genomic_DNA"/>
</dbReference>
<dbReference type="InterPro" id="IPR029063">
    <property type="entry name" value="SAM-dependent_MTases_sf"/>
</dbReference>
<comment type="caution">
    <text evidence="3">The sequence shown here is derived from an EMBL/GenBank/DDBJ whole genome shotgun (WGS) entry which is preliminary data.</text>
</comment>
<organism evidence="3 4">
    <name type="scientific">Paraburkholderia metrosideri</name>
    <dbReference type="NCBI Taxonomy" id="580937"/>
    <lineage>
        <taxon>Bacteria</taxon>
        <taxon>Pseudomonadati</taxon>
        <taxon>Pseudomonadota</taxon>
        <taxon>Betaproteobacteria</taxon>
        <taxon>Burkholderiales</taxon>
        <taxon>Burkholderiaceae</taxon>
        <taxon>Paraburkholderia</taxon>
    </lineage>
</organism>